<feature type="non-terminal residue" evidence="2">
    <location>
        <position position="61"/>
    </location>
</feature>
<proteinExistence type="predicted"/>
<evidence type="ECO:0000256" key="1">
    <source>
        <dbReference type="SAM" id="MobiDB-lite"/>
    </source>
</evidence>
<dbReference type="AlphaFoldDB" id="A0A6J4IMN0"/>
<evidence type="ECO:0000313" key="2">
    <source>
        <dbReference type="EMBL" id="CAA9254527.1"/>
    </source>
</evidence>
<feature type="non-terminal residue" evidence="2">
    <location>
        <position position="1"/>
    </location>
</feature>
<accession>A0A6J4IMN0</accession>
<protein>
    <submittedName>
        <fullName evidence="2">Uncharacterized protein</fullName>
    </submittedName>
</protein>
<feature type="compositionally biased region" description="Low complexity" evidence="1">
    <location>
        <begin position="21"/>
        <end position="30"/>
    </location>
</feature>
<organism evidence="2">
    <name type="scientific">uncultured Craurococcus sp</name>
    <dbReference type="NCBI Taxonomy" id="1135998"/>
    <lineage>
        <taxon>Bacteria</taxon>
        <taxon>Pseudomonadati</taxon>
        <taxon>Pseudomonadota</taxon>
        <taxon>Alphaproteobacteria</taxon>
        <taxon>Acetobacterales</taxon>
        <taxon>Acetobacteraceae</taxon>
        <taxon>Craurococcus</taxon>
        <taxon>environmental samples</taxon>
    </lineage>
</organism>
<gene>
    <name evidence="2" type="ORF">AVDCRST_MAG27-2739</name>
</gene>
<feature type="region of interest" description="Disordered" evidence="1">
    <location>
        <begin position="1"/>
        <end position="61"/>
    </location>
</feature>
<sequence length="61" mass="6504">GGSPVAPRRPTGPHGRHRPAAPRCRAAGGAAHRGDRLRHAEQRLGGHALPRRPGLRAARRL</sequence>
<feature type="compositionally biased region" description="Basic and acidic residues" evidence="1">
    <location>
        <begin position="32"/>
        <end position="44"/>
    </location>
</feature>
<dbReference type="EMBL" id="CADCTD010000093">
    <property type="protein sequence ID" value="CAA9254527.1"/>
    <property type="molecule type" value="Genomic_DNA"/>
</dbReference>
<reference evidence="2" key="1">
    <citation type="submission" date="2020-02" db="EMBL/GenBank/DDBJ databases">
        <authorList>
            <person name="Meier V. D."/>
        </authorList>
    </citation>
    <scope>NUCLEOTIDE SEQUENCE</scope>
    <source>
        <strain evidence="2">AVDCRST_MAG27</strain>
    </source>
</reference>
<name>A0A6J4IMN0_9PROT</name>
<feature type="compositionally biased region" description="Basic residues" evidence="1">
    <location>
        <begin position="49"/>
        <end position="61"/>
    </location>
</feature>